<name>A0A0A9C163_ARUDO</name>
<protein>
    <submittedName>
        <fullName evidence="1">Uncharacterized protein</fullName>
    </submittedName>
</protein>
<organism evidence="1">
    <name type="scientific">Arundo donax</name>
    <name type="common">Giant reed</name>
    <name type="synonym">Donax arundinaceus</name>
    <dbReference type="NCBI Taxonomy" id="35708"/>
    <lineage>
        <taxon>Eukaryota</taxon>
        <taxon>Viridiplantae</taxon>
        <taxon>Streptophyta</taxon>
        <taxon>Embryophyta</taxon>
        <taxon>Tracheophyta</taxon>
        <taxon>Spermatophyta</taxon>
        <taxon>Magnoliopsida</taxon>
        <taxon>Liliopsida</taxon>
        <taxon>Poales</taxon>
        <taxon>Poaceae</taxon>
        <taxon>PACMAD clade</taxon>
        <taxon>Arundinoideae</taxon>
        <taxon>Arundineae</taxon>
        <taxon>Arundo</taxon>
    </lineage>
</organism>
<dbReference type="EMBL" id="GBRH01229707">
    <property type="protein sequence ID" value="JAD68188.1"/>
    <property type="molecule type" value="Transcribed_RNA"/>
</dbReference>
<dbReference type="AlphaFoldDB" id="A0A0A9C163"/>
<evidence type="ECO:0000313" key="1">
    <source>
        <dbReference type="EMBL" id="JAD68188.1"/>
    </source>
</evidence>
<proteinExistence type="predicted"/>
<accession>A0A0A9C163</accession>
<reference evidence="1" key="1">
    <citation type="submission" date="2014-09" db="EMBL/GenBank/DDBJ databases">
        <authorList>
            <person name="Magalhaes I.L.F."/>
            <person name="Oliveira U."/>
            <person name="Santos F.R."/>
            <person name="Vidigal T.H.D.A."/>
            <person name="Brescovit A.D."/>
            <person name="Santos A.J."/>
        </authorList>
    </citation>
    <scope>NUCLEOTIDE SEQUENCE</scope>
    <source>
        <tissue evidence="1">Shoot tissue taken approximately 20 cm above the soil surface</tissue>
    </source>
</reference>
<sequence>MNAFTSEQEYETTTSLNKRKKHGCDAGVIMFLDLHWDLGSLLQEGQQDQCGCGPTDPILF</sequence>
<reference evidence="1" key="2">
    <citation type="journal article" date="2015" name="Data Brief">
        <title>Shoot transcriptome of the giant reed, Arundo donax.</title>
        <authorList>
            <person name="Barrero R.A."/>
            <person name="Guerrero F.D."/>
            <person name="Moolhuijzen P."/>
            <person name="Goolsby J.A."/>
            <person name="Tidwell J."/>
            <person name="Bellgard S.E."/>
            <person name="Bellgard M.I."/>
        </authorList>
    </citation>
    <scope>NUCLEOTIDE SEQUENCE</scope>
    <source>
        <tissue evidence="1">Shoot tissue taken approximately 20 cm above the soil surface</tissue>
    </source>
</reference>